<dbReference type="PANTHER" id="PTHR33121:SF79">
    <property type="entry name" value="CYCLIC DI-GMP PHOSPHODIESTERASE PDED-RELATED"/>
    <property type="match status" value="1"/>
</dbReference>
<dbReference type="Gene3D" id="3.20.20.450">
    <property type="entry name" value="EAL domain"/>
    <property type="match status" value="1"/>
</dbReference>
<dbReference type="PROSITE" id="PS50883">
    <property type="entry name" value="EAL"/>
    <property type="match status" value="1"/>
</dbReference>
<keyword evidence="3" id="KW-1185">Reference proteome</keyword>
<dbReference type="PANTHER" id="PTHR33121">
    <property type="entry name" value="CYCLIC DI-GMP PHOSPHODIESTERASE PDEF"/>
    <property type="match status" value="1"/>
</dbReference>
<sequence>MKEIPMHAAALCAHSAAVPPMDRRHLLLALRRRQFQPFLQPIVGADGDWQGAEILMRWQHPHAGVLAPAVFLERLSEEGLLAATTRQMLQQVRTAWRSAPACLRQPFVLSFNACGEQLAGEKLVAQCQALLRRLPWPQLQLMIEMPERGADLGPERCRRLFAQCERADIAIALDDFGIGDARLHQLACGRISSLKLDRSFVAAMQDNSLYSRLIETIVGLAAEFDATVTAEGIETRGQWQRLRRMGVRRFQGYYFARPLAMPEFFRQMQRHRDQAATTETAQERECQYGD</sequence>
<reference evidence="2 3" key="1">
    <citation type="journal article" date="2010" name="Int. J. Syst. Evol. Microbiol.">
        <title>Reclassification of Herbaspirillum putei as a later heterotypic synonym of Herbaspirillum huttiense, with the description of H. huttiense subsp. huttiense subsp. nov. and H. huttiense subsp. putei subsp. nov., comb. nov., and description of Herbaspirillum aquaticum sp. nov.</title>
        <authorList>
            <person name="Dobritsa A.P."/>
            <person name="Reddy M.C."/>
            <person name="Samadpour M."/>
        </authorList>
    </citation>
    <scope>NUCLEOTIDE SEQUENCE [LARGE SCALE GENOMIC DNA]</scope>
    <source>
        <strain evidence="2 3">IEH 4430</strain>
    </source>
</reference>
<name>A0A225SR86_9BURK</name>
<dbReference type="Pfam" id="PF00563">
    <property type="entry name" value="EAL"/>
    <property type="match status" value="1"/>
</dbReference>
<dbReference type="GO" id="GO:0071111">
    <property type="term" value="F:cyclic-guanylate-specific phosphodiesterase activity"/>
    <property type="evidence" value="ECO:0007669"/>
    <property type="project" value="InterPro"/>
</dbReference>
<accession>A0A225SR86</accession>
<dbReference type="AlphaFoldDB" id="A0A225SR86"/>
<dbReference type="SMART" id="SM00052">
    <property type="entry name" value="EAL"/>
    <property type="match status" value="1"/>
</dbReference>
<evidence type="ECO:0000313" key="3">
    <source>
        <dbReference type="Proteomes" id="UP000214747"/>
    </source>
</evidence>
<evidence type="ECO:0000259" key="1">
    <source>
        <dbReference type="PROSITE" id="PS50883"/>
    </source>
</evidence>
<dbReference type="InterPro" id="IPR035919">
    <property type="entry name" value="EAL_sf"/>
</dbReference>
<gene>
    <name evidence="2" type="ORF">CEJ45_17650</name>
</gene>
<protein>
    <submittedName>
        <fullName evidence="2">EAL domain-containing protein</fullName>
    </submittedName>
</protein>
<feature type="domain" description="EAL" evidence="1">
    <location>
        <begin position="19"/>
        <end position="272"/>
    </location>
</feature>
<dbReference type="Proteomes" id="UP000214747">
    <property type="component" value="Unassembled WGS sequence"/>
</dbReference>
<proteinExistence type="predicted"/>
<evidence type="ECO:0000313" key="2">
    <source>
        <dbReference type="EMBL" id="OWY33275.1"/>
    </source>
</evidence>
<dbReference type="EMBL" id="NJGV01000019">
    <property type="protein sequence ID" value="OWY33275.1"/>
    <property type="molecule type" value="Genomic_DNA"/>
</dbReference>
<dbReference type="InterPro" id="IPR001633">
    <property type="entry name" value="EAL_dom"/>
</dbReference>
<dbReference type="InterPro" id="IPR050706">
    <property type="entry name" value="Cyclic-di-GMP_PDE-like"/>
</dbReference>
<dbReference type="SUPFAM" id="SSF141868">
    <property type="entry name" value="EAL domain-like"/>
    <property type="match status" value="1"/>
</dbReference>
<comment type="caution">
    <text evidence="2">The sequence shown here is derived from an EMBL/GenBank/DDBJ whole genome shotgun (WGS) entry which is preliminary data.</text>
</comment>
<organism evidence="2 3">
    <name type="scientific">Herbaspirillum aquaticum</name>
    <dbReference type="NCBI Taxonomy" id="568783"/>
    <lineage>
        <taxon>Bacteria</taxon>
        <taxon>Pseudomonadati</taxon>
        <taxon>Pseudomonadota</taxon>
        <taxon>Betaproteobacteria</taxon>
        <taxon>Burkholderiales</taxon>
        <taxon>Oxalobacteraceae</taxon>
        <taxon>Herbaspirillum</taxon>
    </lineage>
</organism>
<dbReference type="CDD" id="cd01948">
    <property type="entry name" value="EAL"/>
    <property type="match status" value="1"/>
</dbReference>